<dbReference type="InterPro" id="IPR036097">
    <property type="entry name" value="HisK_dim/P_sf"/>
</dbReference>
<dbReference type="FunFam" id="3.30.565.10:FF:000010">
    <property type="entry name" value="Sensor histidine kinase RcsC"/>
    <property type="match status" value="1"/>
</dbReference>
<dbReference type="PRINTS" id="PR00344">
    <property type="entry name" value="BCTRLSENSOR"/>
</dbReference>
<dbReference type="SMART" id="SM00388">
    <property type="entry name" value="HisKA"/>
    <property type="match status" value="1"/>
</dbReference>
<evidence type="ECO:0000313" key="11">
    <source>
        <dbReference type="Proteomes" id="UP000028547"/>
    </source>
</evidence>
<gene>
    <name evidence="10" type="ORF">Q664_21035</name>
</gene>
<dbReference type="CDD" id="cd17580">
    <property type="entry name" value="REC_2_DhkD-like"/>
    <property type="match status" value="1"/>
</dbReference>
<dbReference type="RefSeq" id="WP_052518430.1">
    <property type="nucleotide sequence ID" value="NZ_JPMI01000138.1"/>
</dbReference>
<evidence type="ECO:0000256" key="4">
    <source>
        <dbReference type="ARBA" id="ARBA00022679"/>
    </source>
</evidence>
<evidence type="ECO:0000313" key="10">
    <source>
        <dbReference type="EMBL" id="KFA91588.1"/>
    </source>
</evidence>
<protein>
    <recommendedName>
        <fullName evidence="2">histidine kinase</fullName>
        <ecNumber evidence="2">2.7.13.3</ecNumber>
    </recommendedName>
</protein>
<keyword evidence="5 10" id="KW-0418">Kinase</keyword>
<reference evidence="10 11" key="1">
    <citation type="submission" date="2014-07" db="EMBL/GenBank/DDBJ databases">
        <title>Draft Genome Sequence of Gephyronic Acid Producer, Cystobacter violaceus Strain Cb vi76.</title>
        <authorList>
            <person name="Stevens D.C."/>
            <person name="Young J."/>
            <person name="Carmichael R."/>
            <person name="Tan J."/>
            <person name="Taylor R.E."/>
        </authorList>
    </citation>
    <scope>NUCLEOTIDE SEQUENCE [LARGE SCALE GENOMIC DNA]</scope>
    <source>
        <strain evidence="10 11">Cb vi76</strain>
    </source>
</reference>
<feature type="domain" description="Response regulatory" evidence="9">
    <location>
        <begin position="9"/>
        <end position="126"/>
    </location>
</feature>
<dbReference type="EC" id="2.7.13.3" evidence="2"/>
<keyword evidence="4" id="KW-0808">Transferase</keyword>
<accession>A0A084ST03</accession>
<name>A0A084ST03_9BACT</name>
<dbReference type="PROSITE" id="PS50109">
    <property type="entry name" value="HIS_KIN"/>
    <property type="match status" value="1"/>
</dbReference>
<feature type="domain" description="Response regulatory" evidence="9">
    <location>
        <begin position="399"/>
        <end position="513"/>
    </location>
</feature>
<dbReference type="InterPro" id="IPR001789">
    <property type="entry name" value="Sig_transdc_resp-reg_receiver"/>
</dbReference>
<dbReference type="Pfam" id="PF00072">
    <property type="entry name" value="Response_reg"/>
    <property type="match status" value="2"/>
</dbReference>
<dbReference type="SUPFAM" id="SSF52172">
    <property type="entry name" value="CheY-like"/>
    <property type="match status" value="2"/>
</dbReference>
<dbReference type="Pfam" id="PF02518">
    <property type="entry name" value="HATPase_c"/>
    <property type="match status" value="1"/>
</dbReference>
<feature type="modified residue" description="4-aspartylphosphate" evidence="7">
    <location>
        <position position="58"/>
    </location>
</feature>
<dbReference type="InterPro" id="IPR004358">
    <property type="entry name" value="Sig_transdc_His_kin-like_C"/>
</dbReference>
<proteinExistence type="predicted"/>
<comment type="catalytic activity">
    <reaction evidence="1">
        <text>ATP + protein L-histidine = ADP + protein N-phospho-L-histidine.</text>
        <dbReference type="EC" id="2.7.13.3"/>
    </reaction>
</comment>
<dbReference type="SMART" id="SM00448">
    <property type="entry name" value="REC"/>
    <property type="match status" value="2"/>
</dbReference>
<dbReference type="InterPro" id="IPR005467">
    <property type="entry name" value="His_kinase_dom"/>
</dbReference>
<evidence type="ECO:0000259" key="9">
    <source>
        <dbReference type="PROSITE" id="PS50110"/>
    </source>
</evidence>
<dbReference type="Gene3D" id="6.10.250.690">
    <property type="match status" value="1"/>
</dbReference>
<dbReference type="PANTHER" id="PTHR43547">
    <property type="entry name" value="TWO-COMPONENT HISTIDINE KINASE"/>
    <property type="match status" value="1"/>
</dbReference>
<evidence type="ECO:0000256" key="5">
    <source>
        <dbReference type="ARBA" id="ARBA00022777"/>
    </source>
</evidence>
<dbReference type="PANTHER" id="PTHR43547:SF2">
    <property type="entry name" value="HYBRID SIGNAL TRANSDUCTION HISTIDINE KINASE C"/>
    <property type="match status" value="1"/>
</dbReference>
<organism evidence="10 11">
    <name type="scientific">Archangium violaceum Cb vi76</name>
    <dbReference type="NCBI Taxonomy" id="1406225"/>
    <lineage>
        <taxon>Bacteria</taxon>
        <taxon>Pseudomonadati</taxon>
        <taxon>Myxococcota</taxon>
        <taxon>Myxococcia</taxon>
        <taxon>Myxococcales</taxon>
        <taxon>Cystobacterineae</taxon>
        <taxon>Archangiaceae</taxon>
        <taxon>Archangium</taxon>
    </lineage>
</organism>
<dbReference type="Gene3D" id="1.10.287.130">
    <property type="match status" value="1"/>
</dbReference>
<dbReference type="SUPFAM" id="SSF47384">
    <property type="entry name" value="Homodimeric domain of signal transducing histidine kinase"/>
    <property type="match status" value="1"/>
</dbReference>
<comment type="caution">
    <text evidence="10">The sequence shown here is derived from an EMBL/GenBank/DDBJ whole genome shotgun (WGS) entry which is preliminary data.</text>
</comment>
<feature type="domain" description="Histidine kinase" evidence="8">
    <location>
        <begin position="155"/>
        <end position="378"/>
    </location>
</feature>
<feature type="modified residue" description="4-aspartylphosphate" evidence="7">
    <location>
        <position position="448"/>
    </location>
</feature>
<sequence>MAELTFSATILNVNDDEATRYLSTRTLTMAGYRVLEAATGEEALRLAAQERPDVVVLDVKLPDISGYEVCQRLRGQPETASIAVMHTSATYVTPDKKVRGLEGGADAYLTEPFEGEELIATVRSLLRMRRAEQDLRRRAEHLTEADRRKDLFLAMLAHELRNPLAAITTAAGILERRAPADPKDAKMVSIIQRQTNHLARLVDDLLDVSRLTRGKVELRQTRVDLRGVLEQVLTIFRPQAEGKHLTLESDLPAVPMWMEADTTRLVQVFTNLLDNALKYTNAGGAITVKAERVPTGDTRESARVRVKDTGIGIRPEILPSVFELFSQADESLERTRGGLGIGLTLVHNLVEMHGGRVEAHSDGPGRGSEFVVWLPLHPRTEDSPEEVVVLPELVKRRRHILLVEDNADARLALQELLETWGHRVEVAADGLRGLELAVQRTPEVALVDIGLPGLDGYRVAEELRAKIGRGIRLVALTGYGEMEDRSRAREAGFDLHLVKPVKPDDLSRLLSEL</sequence>
<dbReference type="CDD" id="cd00082">
    <property type="entry name" value="HisKA"/>
    <property type="match status" value="1"/>
</dbReference>
<dbReference type="InterPro" id="IPR003594">
    <property type="entry name" value="HATPase_dom"/>
</dbReference>
<evidence type="ECO:0000256" key="3">
    <source>
        <dbReference type="ARBA" id="ARBA00022553"/>
    </source>
</evidence>
<dbReference type="FunFam" id="1.10.287.130:FF:000001">
    <property type="entry name" value="Two-component sensor histidine kinase"/>
    <property type="match status" value="1"/>
</dbReference>
<dbReference type="Gene3D" id="3.40.50.2300">
    <property type="match status" value="2"/>
</dbReference>
<dbReference type="InterPro" id="IPR003661">
    <property type="entry name" value="HisK_dim/P_dom"/>
</dbReference>
<evidence type="ECO:0000256" key="6">
    <source>
        <dbReference type="ARBA" id="ARBA00023012"/>
    </source>
</evidence>
<keyword evidence="6" id="KW-0902">Two-component regulatory system</keyword>
<dbReference type="SMART" id="SM00387">
    <property type="entry name" value="HATPase_c"/>
    <property type="match status" value="1"/>
</dbReference>
<dbReference type="EMBL" id="JPMI01000138">
    <property type="protein sequence ID" value="KFA91588.1"/>
    <property type="molecule type" value="Genomic_DNA"/>
</dbReference>
<dbReference type="InterPro" id="IPR011006">
    <property type="entry name" value="CheY-like_superfamily"/>
</dbReference>
<evidence type="ECO:0000256" key="1">
    <source>
        <dbReference type="ARBA" id="ARBA00000085"/>
    </source>
</evidence>
<dbReference type="Gene3D" id="3.30.565.10">
    <property type="entry name" value="Histidine kinase-like ATPase, C-terminal domain"/>
    <property type="match status" value="1"/>
</dbReference>
<dbReference type="SUPFAM" id="SSF55874">
    <property type="entry name" value="ATPase domain of HSP90 chaperone/DNA topoisomerase II/histidine kinase"/>
    <property type="match status" value="1"/>
</dbReference>
<keyword evidence="3 7" id="KW-0597">Phosphoprotein</keyword>
<evidence type="ECO:0000259" key="8">
    <source>
        <dbReference type="PROSITE" id="PS50109"/>
    </source>
</evidence>
<dbReference type="Proteomes" id="UP000028547">
    <property type="component" value="Unassembled WGS sequence"/>
</dbReference>
<evidence type="ECO:0000256" key="2">
    <source>
        <dbReference type="ARBA" id="ARBA00012438"/>
    </source>
</evidence>
<dbReference type="InterPro" id="IPR036890">
    <property type="entry name" value="HATPase_C_sf"/>
</dbReference>
<evidence type="ECO:0000256" key="7">
    <source>
        <dbReference type="PROSITE-ProRule" id="PRU00169"/>
    </source>
</evidence>
<dbReference type="Pfam" id="PF00512">
    <property type="entry name" value="HisKA"/>
    <property type="match status" value="1"/>
</dbReference>
<dbReference type="GO" id="GO:0000155">
    <property type="term" value="F:phosphorelay sensor kinase activity"/>
    <property type="evidence" value="ECO:0007669"/>
    <property type="project" value="InterPro"/>
</dbReference>
<dbReference type="PROSITE" id="PS50110">
    <property type="entry name" value="RESPONSE_REGULATORY"/>
    <property type="match status" value="2"/>
</dbReference>
<dbReference type="AlphaFoldDB" id="A0A084ST03"/>